<proteinExistence type="predicted"/>
<dbReference type="SUPFAM" id="SSF51735">
    <property type="entry name" value="NAD(P)-binding Rossmann-fold domains"/>
    <property type="match status" value="1"/>
</dbReference>
<gene>
    <name evidence="1" type="ORF">BSAL_78910</name>
</gene>
<reference evidence="2" key="1">
    <citation type="submission" date="2015-09" db="EMBL/GenBank/DDBJ databases">
        <authorList>
            <consortium name="Pathogen Informatics"/>
        </authorList>
    </citation>
    <scope>NUCLEOTIDE SEQUENCE [LARGE SCALE GENOMIC DNA]</scope>
    <source>
        <strain evidence="2">Lake Konstanz</strain>
    </source>
</reference>
<dbReference type="AlphaFoldDB" id="A0A0S4IXG5"/>
<name>A0A0S4IXG5_BODSA</name>
<accession>A0A0S4IXG5</accession>
<keyword evidence="2" id="KW-1185">Reference proteome</keyword>
<dbReference type="Gene3D" id="3.40.50.720">
    <property type="entry name" value="NAD(P)-binding Rossmann-like Domain"/>
    <property type="match status" value="1"/>
</dbReference>
<dbReference type="GO" id="GO:0051170">
    <property type="term" value="P:import into nucleus"/>
    <property type="evidence" value="ECO:0007669"/>
    <property type="project" value="TreeGrafter"/>
</dbReference>
<evidence type="ECO:0000313" key="1">
    <source>
        <dbReference type="EMBL" id="CUG40338.1"/>
    </source>
</evidence>
<sequence length="243" mass="26310">LSRRSIPQDKWLEAFGPSLDITKAAQKLSVVAIDWEKLTDPKTRGDYLHSAQQPPSSSIIAPSPDNNIAAATVQATPVAPPTILDAFKQHHYVAMCLGTTRKDAGSAEAFRRCDFDYVTAFAQTVRDAAASDGNQNVLRCFSQVSSQGADAKSWFLYMRTKGEADDFVSQAGLFPRVSILRPGLLGRGDKARTVESIISCFVTPMPVKSVALALVRDFFSPTPNSSSSHVTILHNGDINRIAA</sequence>
<feature type="non-terminal residue" evidence="1">
    <location>
        <position position="1"/>
    </location>
</feature>
<dbReference type="PANTHER" id="PTHR14097">
    <property type="entry name" value="OXIDOREDUCTASE HTATIP2"/>
    <property type="match status" value="1"/>
</dbReference>
<protein>
    <recommendedName>
        <fullName evidence="3">NAD(P)-binding domain-containing protein</fullName>
    </recommendedName>
</protein>
<evidence type="ECO:0008006" key="3">
    <source>
        <dbReference type="Google" id="ProtNLM"/>
    </source>
</evidence>
<dbReference type="GO" id="GO:0005737">
    <property type="term" value="C:cytoplasm"/>
    <property type="evidence" value="ECO:0007669"/>
    <property type="project" value="TreeGrafter"/>
</dbReference>
<dbReference type="PANTHER" id="PTHR14097:SF7">
    <property type="entry name" value="OXIDOREDUCTASE HTATIP2"/>
    <property type="match status" value="1"/>
</dbReference>
<dbReference type="OrthoDB" id="430436at2759"/>
<evidence type="ECO:0000313" key="2">
    <source>
        <dbReference type="Proteomes" id="UP000051952"/>
    </source>
</evidence>
<dbReference type="EMBL" id="CYKH01000790">
    <property type="protein sequence ID" value="CUG40338.1"/>
    <property type="molecule type" value="Genomic_DNA"/>
</dbReference>
<dbReference type="InterPro" id="IPR036291">
    <property type="entry name" value="NAD(P)-bd_dom_sf"/>
</dbReference>
<organism evidence="1 2">
    <name type="scientific">Bodo saltans</name>
    <name type="common">Flagellated protozoan</name>
    <dbReference type="NCBI Taxonomy" id="75058"/>
    <lineage>
        <taxon>Eukaryota</taxon>
        <taxon>Discoba</taxon>
        <taxon>Euglenozoa</taxon>
        <taxon>Kinetoplastea</taxon>
        <taxon>Metakinetoplastina</taxon>
        <taxon>Eubodonida</taxon>
        <taxon>Bodonidae</taxon>
        <taxon>Bodo</taxon>
    </lineage>
</organism>
<dbReference type="VEuPathDB" id="TriTrypDB:BSAL_78910"/>
<dbReference type="Proteomes" id="UP000051952">
    <property type="component" value="Unassembled WGS sequence"/>
</dbReference>